<dbReference type="EMBL" id="WIXP02000006">
    <property type="protein sequence ID" value="KAF6209041.1"/>
    <property type="molecule type" value="Genomic_DNA"/>
</dbReference>
<dbReference type="InterPro" id="IPR036691">
    <property type="entry name" value="Endo/exonu/phosph_ase_sf"/>
</dbReference>
<feature type="compositionally biased region" description="Basic and acidic residues" evidence="1">
    <location>
        <begin position="12"/>
        <end position="25"/>
    </location>
</feature>
<dbReference type="Proteomes" id="UP000466442">
    <property type="component" value="Unassembled WGS sequence"/>
</dbReference>
<keyword evidence="3" id="KW-1185">Reference proteome</keyword>
<protein>
    <submittedName>
        <fullName evidence="2">Uncharacterized protein</fullName>
    </submittedName>
</protein>
<proteinExistence type="predicted"/>
<dbReference type="AlphaFoldDB" id="A0A8S9XL82"/>
<feature type="compositionally biased region" description="Basic residues" evidence="1">
    <location>
        <begin position="642"/>
        <end position="654"/>
    </location>
</feature>
<feature type="compositionally biased region" description="Basic and acidic residues" evidence="1">
    <location>
        <begin position="573"/>
        <end position="594"/>
    </location>
</feature>
<reference evidence="2" key="1">
    <citation type="journal article" date="2021" name="Mol. Ecol. Resour.">
        <title>Apolygus lucorum genome provides insights into omnivorousness and mesophyll feeding.</title>
        <authorList>
            <person name="Liu Y."/>
            <person name="Liu H."/>
            <person name="Wang H."/>
            <person name="Huang T."/>
            <person name="Liu B."/>
            <person name="Yang B."/>
            <person name="Yin L."/>
            <person name="Li B."/>
            <person name="Zhang Y."/>
            <person name="Zhang S."/>
            <person name="Jiang F."/>
            <person name="Zhang X."/>
            <person name="Ren Y."/>
            <person name="Wang B."/>
            <person name="Wang S."/>
            <person name="Lu Y."/>
            <person name="Wu K."/>
            <person name="Fan W."/>
            <person name="Wang G."/>
        </authorList>
    </citation>
    <scope>NUCLEOTIDE SEQUENCE</scope>
    <source>
        <strain evidence="2">12Hb</strain>
    </source>
</reference>
<evidence type="ECO:0000313" key="3">
    <source>
        <dbReference type="Proteomes" id="UP000466442"/>
    </source>
</evidence>
<sequence>MREAARFTAEAEASRIEQETRRAESLRSISTYHDECERRRTSGASSTPRGASTSRVHEGPVPSVDAGRYVSPTSNKLKSGGKIPSLVVTDGPSGHVPFAAKRDMVHSSINCPPGYKASWPRSDPVADVFTGDFWGRTYPKEKRTLLCPCPRAVEKSLNDMTDKDKTAPPSRSVPAATSSYSEVCGAKRAPGGGDMEELDLTRTLDWEDDNGNVPPVGDWSGITDDHSDTHEDQLTNKTDYETEINELMHNYGLNSFDEVKDRLREFHEWDFMRRTGQIVGSKTNPLFCNAEQSTTERVPEYIMQLGDHSDKVERWAKARGAQSVFPLTTLSSKEAHEQALMDFVEGDKGSPGSKSASGGASGAIPRASTPNPRLKAKKVKSLSKAAILDVDDLASELETELGAWELWASTPKNIGIGPAAKVSSLIDNLKRKVIDPLLRGYSDLVNELAFHRKISSGITRISSSMDQIDRIVGRFDGGPLHTEVEDESSKVIALGLVRLEQALLAKFDALSTKVDNVVNKTDKVQGKLEKVVREDITNLGRKIDVLNYKQKEVAENTAAMGARSLLKQNTPKTSKDKTGKIKFANDKTDTDTDSKRKRPETDVDTDGDSDALWTPVTRKRRTNGGGLSGKDTPAPTTDDGPRKKKLSKKAKKAKASLQDKYEKILIDNKRRASIQKLPTMVVTKIKPNETPLGSEMESEGASYKDVLMSPKSLRREIRSAVDPGSLGLNVKGVVPLGKDKLKITVSTMEQKEKLVHALRQKNFNLHEDRPRARSLMVRVHHVDREIPQEDIARLAYEQNPWLRDVFKDVTDWSNEFVPSFRKGKREFDDVIWVTRVTARVRELLVKRSFLFIGFDVCTVTDFIDITQCRKCLGFGHPEPKCKGDAACAVCAGGHKTSECTGAGRQKVSDVPTFTGASGGSSNIDITLSTPALARRIQSWRPDDQTSSSQHAVIHLKVGSNRCSVGSPRLRFNERKANWPEFENVLTDKLRNTEFPALTSTLDIDKAVDDARDMIISSASAAMPLVGAKRFHLSWWSPRLEGLKRDSIRLRCRCRRRGVRLTDTERTEQTEAKTKYRRAVRAARRTDWRNFVTEKGVGDPFGLPYRLVSGGGASFQLATLNQGTALTWDEAAGELLESLFPADSTDNETTDQLLTREDMNGLDTIGIPPPSPTNGELEGIIKSFKTGKSPGPDRIELIPSLPPLPVGEVSQFLAEICIVSPRLEFHQGSYCPGFGGGWAIHFQG</sequence>
<evidence type="ECO:0000256" key="1">
    <source>
        <dbReference type="SAM" id="MobiDB-lite"/>
    </source>
</evidence>
<comment type="caution">
    <text evidence="2">The sequence shown here is derived from an EMBL/GenBank/DDBJ whole genome shotgun (WGS) entry which is preliminary data.</text>
</comment>
<dbReference type="Gene3D" id="3.60.10.10">
    <property type="entry name" value="Endonuclease/exonuclease/phosphatase"/>
    <property type="match status" value="1"/>
</dbReference>
<feature type="region of interest" description="Disordered" evidence="1">
    <location>
        <begin position="562"/>
        <end position="654"/>
    </location>
</feature>
<evidence type="ECO:0000313" key="2">
    <source>
        <dbReference type="EMBL" id="KAF6209041.1"/>
    </source>
</evidence>
<feature type="compositionally biased region" description="Low complexity" evidence="1">
    <location>
        <begin position="350"/>
        <end position="368"/>
    </location>
</feature>
<feature type="region of interest" description="Disordered" evidence="1">
    <location>
        <begin position="344"/>
        <end position="375"/>
    </location>
</feature>
<name>A0A8S9XL82_APOLU</name>
<feature type="region of interest" description="Disordered" evidence="1">
    <location>
        <begin position="158"/>
        <end position="194"/>
    </location>
</feature>
<feature type="compositionally biased region" description="Polar residues" evidence="1">
    <location>
        <begin position="42"/>
        <end position="54"/>
    </location>
</feature>
<feature type="compositionally biased region" description="Low complexity" evidence="1">
    <location>
        <begin position="1"/>
        <end position="11"/>
    </location>
</feature>
<gene>
    <name evidence="2" type="ORF">GE061_014784</name>
</gene>
<feature type="region of interest" description="Disordered" evidence="1">
    <location>
        <begin position="1"/>
        <end position="88"/>
    </location>
</feature>
<organism evidence="2 3">
    <name type="scientific">Apolygus lucorum</name>
    <name type="common">Small green plant bug</name>
    <name type="synonym">Lygocoris lucorum</name>
    <dbReference type="NCBI Taxonomy" id="248454"/>
    <lineage>
        <taxon>Eukaryota</taxon>
        <taxon>Metazoa</taxon>
        <taxon>Ecdysozoa</taxon>
        <taxon>Arthropoda</taxon>
        <taxon>Hexapoda</taxon>
        <taxon>Insecta</taxon>
        <taxon>Pterygota</taxon>
        <taxon>Neoptera</taxon>
        <taxon>Paraneoptera</taxon>
        <taxon>Hemiptera</taxon>
        <taxon>Heteroptera</taxon>
        <taxon>Panheteroptera</taxon>
        <taxon>Cimicomorpha</taxon>
        <taxon>Miridae</taxon>
        <taxon>Mirini</taxon>
        <taxon>Apolygus</taxon>
    </lineage>
</organism>
<dbReference type="OrthoDB" id="7554095at2759"/>
<accession>A0A8S9XL82</accession>